<dbReference type="InterPro" id="IPR036925">
    <property type="entry name" value="TIF_IF2_dom3_sf"/>
</dbReference>
<dbReference type="OrthoDB" id="30957at2157"/>
<dbReference type="NCBIfam" id="TIGR00231">
    <property type="entry name" value="small_GTP"/>
    <property type="match status" value="1"/>
</dbReference>
<evidence type="ECO:0000313" key="12">
    <source>
        <dbReference type="Proteomes" id="UP000294299"/>
    </source>
</evidence>
<feature type="binding site" evidence="8">
    <location>
        <begin position="77"/>
        <end position="81"/>
    </location>
    <ligand>
        <name>GTP</name>
        <dbReference type="ChEBI" id="CHEBI:37565"/>
    </ligand>
</feature>
<dbReference type="SUPFAM" id="SSF50447">
    <property type="entry name" value="Translation proteins"/>
    <property type="match status" value="1"/>
</dbReference>
<dbReference type="Gene3D" id="3.40.50.10050">
    <property type="entry name" value="Translation initiation factor IF- 2, domain 3"/>
    <property type="match status" value="1"/>
</dbReference>
<dbReference type="InterPro" id="IPR000795">
    <property type="entry name" value="T_Tr_GTP-bd_dom"/>
</dbReference>
<dbReference type="GO" id="GO:0005525">
    <property type="term" value="F:GTP binding"/>
    <property type="evidence" value="ECO:0007669"/>
    <property type="project" value="UniProtKB-KW"/>
</dbReference>
<dbReference type="HAMAP" id="MF_00100_A">
    <property type="entry name" value="IF_2_A"/>
    <property type="match status" value="1"/>
</dbReference>
<keyword evidence="3 8" id="KW-0396">Initiation factor</keyword>
<evidence type="ECO:0000313" key="11">
    <source>
        <dbReference type="EMBL" id="VFJ14221.1"/>
    </source>
</evidence>
<dbReference type="InterPro" id="IPR015760">
    <property type="entry name" value="TIF_IF2"/>
</dbReference>
<dbReference type="GO" id="GO:0003924">
    <property type="term" value="F:GTPase activity"/>
    <property type="evidence" value="ECO:0007669"/>
    <property type="project" value="UniProtKB-UniRule"/>
</dbReference>
<dbReference type="Pfam" id="PF00009">
    <property type="entry name" value="GTP_EFTU"/>
    <property type="match status" value="1"/>
</dbReference>
<evidence type="ECO:0000259" key="10">
    <source>
        <dbReference type="PROSITE" id="PS51722"/>
    </source>
</evidence>
<dbReference type="Proteomes" id="UP000294299">
    <property type="component" value="Chromosome NFRAN"/>
</dbReference>
<dbReference type="PANTHER" id="PTHR43381">
    <property type="entry name" value="TRANSLATION INITIATION FACTOR IF-2-RELATED"/>
    <property type="match status" value="1"/>
</dbReference>
<dbReference type="NCBIfam" id="NF003078">
    <property type="entry name" value="PRK04004.1"/>
    <property type="match status" value="1"/>
</dbReference>
<dbReference type="Gene3D" id="3.40.50.300">
    <property type="entry name" value="P-loop containing nucleotide triphosphate hydrolases"/>
    <property type="match status" value="1"/>
</dbReference>
<dbReference type="SUPFAM" id="SSF52156">
    <property type="entry name" value="Initiation factor IF2/eIF5b, domain 3"/>
    <property type="match status" value="1"/>
</dbReference>
<comment type="function">
    <text evidence="7 8 9">Function in general translation initiation by promoting the binding of the formylmethionine-tRNA to ribosomes. Seems to function along with eIF-2.</text>
</comment>
<dbReference type="InterPro" id="IPR029459">
    <property type="entry name" value="EFTU-type"/>
</dbReference>
<dbReference type="InterPro" id="IPR009000">
    <property type="entry name" value="Transl_B-barrel_sf"/>
</dbReference>
<dbReference type="InterPro" id="IPR023115">
    <property type="entry name" value="TIF_IF2_dom3"/>
</dbReference>
<keyword evidence="12" id="KW-1185">Reference proteome</keyword>
<keyword evidence="4 8" id="KW-0547">Nucleotide-binding</keyword>
<evidence type="ECO:0000256" key="7">
    <source>
        <dbReference type="ARBA" id="ARBA00024852"/>
    </source>
</evidence>
<name>A0A484I8Y5_9ARCH</name>
<evidence type="ECO:0000256" key="2">
    <source>
        <dbReference type="ARBA" id="ARBA00020166"/>
    </source>
</evidence>
<accession>A0A484I8Y5</accession>
<dbReference type="SUPFAM" id="SSF52540">
    <property type="entry name" value="P-loop containing nucleoside triphosphate hydrolases"/>
    <property type="match status" value="1"/>
</dbReference>
<dbReference type="PANTHER" id="PTHR43381:SF4">
    <property type="entry name" value="EUKARYOTIC TRANSLATION INITIATION FACTOR 5B"/>
    <property type="match status" value="1"/>
</dbReference>
<sequence length="594" mass="65937">MHLRQPVVVVLGHVDSGKTSLLDKIRGTFVQSREAGGITQHIGASFFPIEIIQQLTGPLSKKLTSHDNSIPGLLVIDTPGHEVFANLRMRGGSAADIAIVVVDVNKGFEPQTIESINILKNRKVPFVVAINKIDRITGWKKGTTNFITNEIKIQPKEVQLDLDNKMYSVLGSLSQLGFSSEAFWRVKDFTKEVALVPVSASNGVGIPELLTVLVGLTQQFMAKKLERHEGSARGIVLEVNEEIGLGPSANVILLDGVIKQGDTIVVAKRDTVVSTRIKSLLLPKPLDEMRDPRDKFRQVKTVISAAGLKITSPDLEGVIAGSPLYGLSSPNDETRIKSLVESEVKSALINTDSNGIILRCDTIGSIEAISEMLRKENIPIRSADIGHISRKDVMTASAVKEKDRYLGVILGFNVKILDDAEKESIERDVKIFNEKVIYNLVRSYKDWVSYQKDHEDSILFNELPPVCKFEFMKGYVFRRSDPAVFGAEINIGRMKQKMPIMNPEGKKVGVIHQIQDKGKSIEEATRGMQVAVSVNGPQIGRQINEGDIFYTYLDSRQAKLLINRFNNRLDEEEKMVLDLIVSIRRKTDPAFGYI</sequence>
<evidence type="ECO:0000256" key="9">
    <source>
        <dbReference type="RuleBase" id="RU000644"/>
    </source>
</evidence>
<dbReference type="InterPro" id="IPR004544">
    <property type="entry name" value="TF_aIF-2_arc"/>
</dbReference>
<dbReference type="GO" id="GO:0003743">
    <property type="term" value="F:translation initiation factor activity"/>
    <property type="evidence" value="ECO:0007669"/>
    <property type="project" value="UniProtKB-UniRule"/>
</dbReference>
<evidence type="ECO:0000256" key="6">
    <source>
        <dbReference type="ARBA" id="ARBA00023134"/>
    </source>
</evidence>
<dbReference type="CDD" id="cd01887">
    <property type="entry name" value="IF2_eIF5B"/>
    <property type="match status" value="1"/>
</dbReference>
<dbReference type="NCBIfam" id="TIGR00491">
    <property type="entry name" value="aIF-2"/>
    <property type="match status" value="1"/>
</dbReference>
<dbReference type="InterPro" id="IPR027417">
    <property type="entry name" value="P-loop_NTPase"/>
</dbReference>
<dbReference type="KEGG" id="nfn:NFRAN_1899"/>
<dbReference type="GO" id="GO:0005737">
    <property type="term" value="C:cytoplasm"/>
    <property type="evidence" value="ECO:0007669"/>
    <property type="project" value="TreeGrafter"/>
</dbReference>
<organism evidence="11 12">
    <name type="scientific">Candidatus Nitrosocosmicus franklandianus</name>
    <dbReference type="NCBI Taxonomy" id="1798806"/>
    <lineage>
        <taxon>Archaea</taxon>
        <taxon>Nitrososphaerota</taxon>
        <taxon>Nitrososphaeria</taxon>
        <taxon>Nitrososphaerales</taxon>
        <taxon>Nitrososphaeraceae</taxon>
        <taxon>Candidatus Nitrosocosmicus</taxon>
    </lineage>
</organism>
<dbReference type="RefSeq" id="WP_134484483.1">
    <property type="nucleotide sequence ID" value="NZ_LR216287.1"/>
</dbReference>
<evidence type="ECO:0000256" key="3">
    <source>
        <dbReference type="ARBA" id="ARBA00022540"/>
    </source>
</evidence>
<dbReference type="Gene3D" id="2.40.30.10">
    <property type="entry name" value="Translation factors"/>
    <property type="match status" value="2"/>
</dbReference>
<dbReference type="GeneID" id="39421204"/>
<dbReference type="Pfam" id="PF14578">
    <property type="entry name" value="GTP_EFTU_D4"/>
    <property type="match status" value="1"/>
</dbReference>
<dbReference type="AlphaFoldDB" id="A0A484I8Y5"/>
<dbReference type="CDD" id="cd16266">
    <property type="entry name" value="IF2_aeIF5B_IV"/>
    <property type="match status" value="1"/>
</dbReference>
<dbReference type="PROSITE" id="PS51722">
    <property type="entry name" value="G_TR_2"/>
    <property type="match status" value="1"/>
</dbReference>
<evidence type="ECO:0000256" key="5">
    <source>
        <dbReference type="ARBA" id="ARBA00022917"/>
    </source>
</evidence>
<comment type="caution">
    <text evidence="8">Lacks conserved residue(s) required for the propagation of feature annotation.</text>
</comment>
<keyword evidence="5 8" id="KW-0648">Protein biosynthesis</keyword>
<feature type="binding site" evidence="8">
    <location>
        <begin position="131"/>
        <end position="134"/>
    </location>
    <ligand>
        <name>GTP</name>
        <dbReference type="ChEBI" id="CHEBI:37565"/>
    </ligand>
</feature>
<comment type="similarity">
    <text evidence="1 8 9">Belongs to the TRAFAC class translation factor GTPase superfamily. Classic translation factor GTPase family. IF-2 subfamily.</text>
</comment>
<protein>
    <recommendedName>
        <fullName evidence="2 8">Probable translation initiation factor IF-2</fullName>
    </recommendedName>
</protein>
<keyword evidence="6 8" id="KW-0342">GTP-binding</keyword>
<dbReference type="CDD" id="cd03703">
    <property type="entry name" value="aeIF5B_II"/>
    <property type="match status" value="1"/>
</dbReference>
<dbReference type="FunFam" id="3.40.50.10050:FF:000001">
    <property type="entry name" value="Translation initiation factor IF-2"/>
    <property type="match status" value="1"/>
</dbReference>
<reference evidence="11 12" key="1">
    <citation type="submission" date="2019-02" db="EMBL/GenBank/DDBJ databases">
        <authorList>
            <person name="Lehtovirta-Morley E L."/>
        </authorList>
    </citation>
    <scope>NUCLEOTIDE SEQUENCE [LARGE SCALE GENOMIC DNA]</scope>
    <source>
        <strain evidence="11">NFRAN1</strain>
    </source>
</reference>
<dbReference type="Pfam" id="PF11987">
    <property type="entry name" value="IF-2"/>
    <property type="match status" value="1"/>
</dbReference>
<evidence type="ECO:0000256" key="1">
    <source>
        <dbReference type="ARBA" id="ARBA00007733"/>
    </source>
</evidence>
<dbReference type="FunFam" id="3.40.50.300:FF:000112">
    <property type="entry name" value="Eukaryotic translation initiation factor 5B"/>
    <property type="match status" value="1"/>
</dbReference>
<feature type="domain" description="Tr-type G" evidence="10">
    <location>
        <begin position="3"/>
        <end position="226"/>
    </location>
</feature>
<evidence type="ECO:0000256" key="4">
    <source>
        <dbReference type="ARBA" id="ARBA00022741"/>
    </source>
</evidence>
<gene>
    <name evidence="8 11" type="primary">infB</name>
    <name evidence="11" type="ORF">NFRAN_1899</name>
</gene>
<proteinExistence type="inferred from homology"/>
<dbReference type="EMBL" id="LR216287">
    <property type="protein sequence ID" value="VFJ14221.1"/>
    <property type="molecule type" value="Genomic_DNA"/>
</dbReference>
<dbReference type="InterPro" id="IPR005225">
    <property type="entry name" value="Small_GTP-bd"/>
</dbReference>
<dbReference type="PRINTS" id="PR00315">
    <property type="entry name" value="ELONGATNFCT"/>
</dbReference>
<evidence type="ECO:0000256" key="8">
    <source>
        <dbReference type="HAMAP-Rule" id="MF_00100"/>
    </source>
</evidence>